<evidence type="ECO:0000313" key="2">
    <source>
        <dbReference type="Proteomes" id="UP001219525"/>
    </source>
</evidence>
<evidence type="ECO:0000313" key="1">
    <source>
        <dbReference type="EMBL" id="KAJ7196830.1"/>
    </source>
</evidence>
<dbReference type="EMBL" id="JARJCW010000081">
    <property type="protein sequence ID" value="KAJ7196830.1"/>
    <property type="molecule type" value="Genomic_DNA"/>
</dbReference>
<keyword evidence="2" id="KW-1185">Reference proteome</keyword>
<comment type="caution">
    <text evidence="1">The sequence shown here is derived from an EMBL/GenBank/DDBJ whole genome shotgun (WGS) entry which is preliminary data.</text>
</comment>
<dbReference type="Proteomes" id="UP001219525">
    <property type="component" value="Unassembled WGS sequence"/>
</dbReference>
<protein>
    <submittedName>
        <fullName evidence="1">Uncharacterized protein</fullName>
    </submittedName>
</protein>
<gene>
    <name evidence="1" type="ORF">GGX14DRAFT_403043</name>
</gene>
<proteinExistence type="predicted"/>
<name>A0AAD6V0U1_9AGAR</name>
<organism evidence="1 2">
    <name type="scientific">Mycena pura</name>
    <dbReference type="NCBI Taxonomy" id="153505"/>
    <lineage>
        <taxon>Eukaryota</taxon>
        <taxon>Fungi</taxon>
        <taxon>Dikarya</taxon>
        <taxon>Basidiomycota</taxon>
        <taxon>Agaricomycotina</taxon>
        <taxon>Agaricomycetes</taxon>
        <taxon>Agaricomycetidae</taxon>
        <taxon>Agaricales</taxon>
        <taxon>Marasmiineae</taxon>
        <taxon>Mycenaceae</taxon>
        <taxon>Mycena</taxon>
    </lineage>
</organism>
<dbReference type="AlphaFoldDB" id="A0AAD6V0U1"/>
<accession>A0AAD6V0U1</accession>
<sequence>MAPTTNESIRAAQSTASALAEIAQSSHTPFLATTASVSLAVLQSLQSKRHELGQMVQDIHDILRAIVALELSTSTLNKLQSWLDNQRRTGKMRRLFRQNEETAQLEACKAGIKHVLDALHGSQLWSLFLAFGFATSIHGRNVELAKIVDILLDVHTNANLGNGDSPGSGSGYRQIPKTMLIACGLAHLREDLAIVASQYSP</sequence>
<reference evidence="1" key="1">
    <citation type="submission" date="2023-03" db="EMBL/GenBank/DDBJ databases">
        <title>Massive genome expansion in bonnet fungi (Mycena s.s.) driven by repeated elements and novel gene families across ecological guilds.</title>
        <authorList>
            <consortium name="Lawrence Berkeley National Laboratory"/>
            <person name="Harder C.B."/>
            <person name="Miyauchi S."/>
            <person name="Viragh M."/>
            <person name="Kuo A."/>
            <person name="Thoen E."/>
            <person name="Andreopoulos B."/>
            <person name="Lu D."/>
            <person name="Skrede I."/>
            <person name="Drula E."/>
            <person name="Henrissat B."/>
            <person name="Morin E."/>
            <person name="Kohler A."/>
            <person name="Barry K."/>
            <person name="LaButti K."/>
            <person name="Morin E."/>
            <person name="Salamov A."/>
            <person name="Lipzen A."/>
            <person name="Mereny Z."/>
            <person name="Hegedus B."/>
            <person name="Baldrian P."/>
            <person name="Stursova M."/>
            <person name="Weitz H."/>
            <person name="Taylor A."/>
            <person name="Grigoriev I.V."/>
            <person name="Nagy L.G."/>
            <person name="Martin F."/>
            <person name="Kauserud H."/>
        </authorList>
    </citation>
    <scope>NUCLEOTIDE SEQUENCE</scope>
    <source>
        <strain evidence="1">9144</strain>
    </source>
</reference>